<protein>
    <submittedName>
        <fullName evidence="7">2-hydroxy-3-oxopropionate reductase</fullName>
        <ecNumber evidence="7">1.1.1.60</ecNumber>
    </submittedName>
</protein>
<dbReference type="RefSeq" id="WP_069363671.1">
    <property type="nucleotide sequence ID" value="NZ_CP012502.1"/>
</dbReference>
<feature type="domain" description="3-hydroxyisobutyrate dehydrogenase-like NAD-binding" evidence="6">
    <location>
        <begin position="167"/>
        <end position="287"/>
    </location>
</feature>
<accession>A0A1D7QR60</accession>
<dbReference type="EC" id="1.1.1.60" evidence="7"/>
<dbReference type="GO" id="GO:0051287">
    <property type="term" value="F:NAD binding"/>
    <property type="evidence" value="ECO:0007669"/>
    <property type="project" value="InterPro"/>
</dbReference>
<dbReference type="GO" id="GO:0008679">
    <property type="term" value="F:2-hydroxy-3-oxopropionate reductase activity"/>
    <property type="evidence" value="ECO:0007669"/>
    <property type="project" value="UniProtKB-EC"/>
</dbReference>
<dbReference type="EMBL" id="CP012502">
    <property type="protein sequence ID" value="AOM81499.1"/>
    <property type="molecule type" value="Genomic_DNA"/>
</dbReference>
<dbReference type="InterPro" id="IPR008927">
    <property type="entry name" value="6-PGluconate_DH-like_C_sf"/>
</dbReference>
<keyword evidence="3" id="KW-0520">NAD</keyword>
<dbReference type="KEGG" id="bbev:BBEV_0104"/>
<dbReference type="SUPFAM" id="SSF51735">
    <property type="entry name" value="NAD(P)-binding Rossmann-fold domains"/>
    <property type="match status" value="1"/>
</dbReference>
<evidence type="ECO:0000256" key="2">
    <source>
        <dbReference type="ARBA" id="ARBA00023002"/>
    </source>
</evidence>
<evidence type="ECO:0000313" key="7">
    <source>
        <dbReference type="EMBL" id="AOM81499.1"/>
    </source>
</evidence>
<dbReference type="OrthoDB" id="9786703at2"/>
<dbReference type="AlphaFoldDB" id="A0A1D7QR60"/>
<comment type="similarity">
    <text evidence="1">Belongs to the HIBADH-related family.</text>
</comment>
<evidence type="ECO:0000256" key="1">
    <source>
        <dbReference type="ARBA" id="ARBA00009080"/>
    </source>
</evidence>
<dbReference type="SUPFAM" id="SSF48179">
    <property type="entry name" value="6-phosphogluconate dehydrogenase C-terminal domain-like"/>
    <property type="match status" value="1"/>
</dbReference>
<keyword evidence="2 7" id="KW-0560">Oxidoreductase</keyword>
<name>A0A1D7QR60_9BACI</name>
<proteinExistence type="inferred from homology"/>
<gene>
    <name evidence="7" type="ORF">BBEV_0104</name>
</gene>
<dbReference type="GO" id="GO:0050661">
    <property type="term" value="F:NADP binding"/>
    <property type="evidence" value="ECO:0007669"/>
    <property type="project" value="InterPro"/>
</dbReference>
<dbReference type="InterPro" id="IPR015815">
    <property type="entry name" value="HIBADH-related"/>
</dbReference>
<evidence type="ECO:0000259" key="6">
    <source>
        <dbReference type="Pfam" id="PF14833"/>
    </source>
</evidence>
<dbReference type="InterPro" id="IPR036291">
    <property type="entry name" value="NAD(P)-bd_dom_sf"/>
</dbReference>
<dbReference type="PANTHER" id="PTHR43060:SF15">
    <property type="entry name" value="3-HYDROXYISOBUTYRATE DEHYDROGENASE-LIKE 1, MITOCHONDRIAL-RELATED"/>
    <property type="match status" value="1"/>
</dbReference>
<dbReference type="PANTHER" id="PTHR43060">
    <property type="entry name" value="3-HYDROXYISOBUTYRATE DEHYDROGENASE-LIKE 1, MITOCHONDRIAL-RELATED"/>
    <property type="match status" value="1"/>
</dbReference>
<organism evidence="7 8">
    <name type="scientific">Salisediminibacterium beveridgei</name>
    <dbReference type="NCBI Taxonomy" id="632773"/>
    <lineage>
        <taxon>Bacteria</taxon>
        <taxon>Bacillati</taxon>
        <taxon>Bacillota</taxon>
        <taxon>Bacilli</taxon>
        <taxon>Bacillales</taxon>
        <taxon>Bacillaceae</taxon>
        <taxon>Salisediminibacterium</taxon>
    </lineage>
</organism>
<dbReference type="InterPro" id="IPR013328">
    <property type="entry name" value="6PGD_dom2"/>
</dbReference>
<feature type="domain" description="6-phosphogluconate dehydrogenase NADP-binding" evidence="5">
    <location>
        <begin position="7"/>
        <end position="161"/>
    </location>
</feature>
<dbReference type="Pfam" id="PF03446">
    <property type="entry name" value="NAD_binding_2"/>
    <property type="match status" value="1"/>
</dbReference>
<evidence type="ECO:0000256" key="3">
    <source>
        <dbReference type="ARBA" id="ARBA00023027"/>
    </source>
</evidence>
<evidence type="ECO:0000313" key="8">
    <source>
        <dbReference type="Proteomes" id="UP000094463"/>
    </source>
</evidence>
<dbReference type="Gene3D" id="3.40.50.720">
    <property type="entry name" value="NAD(P)-binding Rossmann-like Domain"/>
    <property type="match status" value="1"/>
</dbReference>
<dbReference type="Pfam" id="PF14833">
    <property type="entry name" value="NAD_binding_11"/>
    <property type="match status" value="1"/>
</dbReference>
<evidence type="ECO:0000256" key="4">
    <source>
        <dbReference type="PIRSR" id="PIRSR000103-1"/>
    </source>
</evidence>
<reference evidence="7 8" key="1">
    <citation type="submission" date="2015-08" db="EMBL/GenBank/DDBJ databases">
        <title>The complete genome sequence of Bacillus beveridgei MLTeJB.</title>
        <authorList>
            <person name="Hanson T.E."/>
            <person name="Mesa C."/>
            <person name="Basesman S.M."/>
            <person name="Oremland R.S."/>
        </authorList>
    </citation>
    <scope>NUCLEOTIDE SEQUENCE [LARGE SCALE GENOMIC DNA]</scope>
    <source>
        <strain evidence="7 8">MLTeJB</strain>
    </source>
</reference>
<dbReference type="Proteomes" id="UP000094463">
    <property type="component" value="Chromosome"/>
</dbReference>
<dbReference type="STRING" id="632773.BBEV_0104"/>
<keyword evidence="8" id="KW-1185">Reference proteome</keyword>
<dbReference type="PATRIC" id="fig|632773.3.peg.106"/>
<evidence type="ECO:0000259" key="5">
    <source>
        <dbReference type="Pfam" id="PF03446"/>
    </source>
</evidence>
<dbReference type="PIRSF" id="PIRSF000103">
    <property type="entry name" value="HIBADH"/>
    <property type="match status" value="1"/>
</dbReference>
<dbReference type="Gene3D" id="1.10.1040.10">
    <property type="entry name" value="N-(1-d-carboxylethyl)-l-norvaline Dehydrogenase, domain 2"/>
    <property type="match status" value="1"/>
</dbReference>
<sequence>MTKPIAGFIGTGVMGKSMAGHLLKEGYTLYVYNRTKSKTDELVTQGAVWCDSPDEVARQSDIVFTIVGYPKDVEEMYFGEQGLIANSKPGTILVDMTTSSPVLAQQIGEKASEAGLEAVDAPVSGGDIGAKEAKLAIMCGGNRTAFEQVEPLFACMGKTIERLGPAGAGQHTKMANQIAIASTMLGVAESLAYAKQAGLSQEQVMSVIETGAAGSFSLSRLGRKMIEGDEAAGFYVKHFIKDMGIAIDSADQMGLELPGLKQAKQLYDQLQKEGAGELGTQAIYRLYQP</sequence>
<dbReference type="InterPro" id="IPR006115">
    <property type="entry name" value="6PGDH_NADP-bd"/>
</dbReference>
<feature type="active site" evidence="4">
    <location>
        <position position="173"/>
    </location>
</feature>
<dbReference type="InterPro" id="IPR029154">
    <property type="entry name" value="HIBADH-like_NADP-bd"/>
</dbReference>